<proteinExistence type="predicted"/>
<name>E4YAW8_OIKDI</name>
<dbReference type="AlphaFoldDB" id="E4YAW8"/>
<reference evidence="1" key="1">
    <citation type="journal article" date="2010" name="Science">
        <title>Plasticity of animal genome architecture unmasked by rapid evolution of a pelagic tunicate.</title>
        <authorList>
            <person name="Denoeud F."/>
            <person name="Henriet S."/>
            <person name="Mungpakdee S."/>
            <person name="Aury J.M."/>
            <person name="Da Silva C."/>
            <person name="Brinkmann H."/>
            <person name="Mikhaleva J."/>
            <person name="Olsen L.C."/>
            <person name="Jubin C."/>
            <person name="Canestro C."/>
            <person name="Bouquet J.M."/>
            <person name="Danks G."/>
            <person name="Poulain J."/>
            <person name="Campsteijn C."/>
            <person name="Adamski M."/>
            <person name="Cross I."/>
            <person name="Yadetie F."/>
            <person name="Muffato M."/>
            <person name="Louis A."/>
            <person name="Butcher S."/>
            <person name="Tsagkogeorga G."/>
            <person name="Konrad A."/>
            <person name="Singh S."/>
            <person name="Jensen M.F."/>
            <person name="Cong E.H."/>
            <person name="Eikeseth-Otteraa H."/>
            <person name="Noel B."/>
            <person name="Anthouard V."/>
            <person name="Porcel B.M."/>
            <person name="Kachouri-Lafond R."/>
            <person name="Nishino A."/>
            <person name="Ugolini M."/>
            <person name="Chourrout P."/>
            <person name="Nishida H."/>
            <person name="Aasland R."/>
            <person name="Huzurbazar S."/>
            <person name="Westhof E."/>
            <person name="Delsuc F."/>
            <person name="Lehrach H."/>
            <person name="Reinhardt R."/>
            <person name="Weissenbach J."/>
            <person name="Roy S.W."/>
            <person name="Artiguenave F."/>
            <person name="Postlethwait J.H."/>
            <person name="Manak J.R."/>
            <person name="Thompson E.M."/>
            <person name="Jaillon O."/>
            <person name="Du Pasquier L."/>
            <person name="Boudinot P."/>
            <person name="Liberles D.A."/>
            <person name="Volff J.N."/>
            <person name="Philippe H."/>
            <person name="Lenhard B."/>
            <person name="Roest Crollius H."/>
            <person name="Wincker P."/>
            <person name="Chourrout D."/>
        </authorList>
    </citation>
    <scope>NUCLEOTIDE SEQUENCE [LARGE SCALE GENOMIC DNA]</scope>
</reference>
<organism evidence="1">
    <name type="scientific">Oikopleura dioica</name>
    <name type="common">Tunicate</name>
    <dbReference type="NCBI Taxonomy" id="34765"/>
    <lineage>
        <taxon>Eukaryota</taxon>
        <taxon>Metazoa</taxon>
        <taxon>Chordata</taxon>
        <taxon>Tunicata</taxon>
        <taxon>Appendicularia</taxon>
        <taxon>Copelata</taxon>
        <taxon>Oikopleuridae</taxon>
        <taxon>Oikopleura</taxon>
    </lineage>
</organism>
<protein>
    <submittedName>
        <fullName evidence="1">Uncharacterized protein</fullName>
    </submittedName>
</protein>
<dbReference type="EMBL" id="FN654366">
    <property type="protein sequence ID" value="CBY32705.1"/>
    <property type="molecule type" value="Genomic_DNA"/>
</dbReference>
<evidence type="ECO:0000313" key="1">
    <source>
        <dbReference type="EMBL" id="CBY32705.1"/>
    </source>
</evidence>
<dbReference type="Proteomes" id="UP000011014">
    <property type="component" value="Unassembled WGS sequence"/>
</dbReference>
<sequence length="84" mass="9692">MSDNYCGLQTCLGSLKLQKTKRYAKSSWKINSRFSNTETRDLGLLASKEDKKNKIVPKIEPDRNLLAPPEAEQLYYYILPPKEN</sequence>
<gene>
    <name evidence="1" type="ORF">GSOID_T00032048001</name>
</gene>
<accession>E4YAW8</accession>